<dbReference type="RefSeq" id="XP_066084666.1">
    <property type="nucleotide sequence ID" value="XM_066228569.1"/>
</dbReference>
<dbReference type="Pfam" id="PF00107">
    <property type="entry name" value="ADH_zinc_N"/>
    <property type="match status" value="1"/>
</dbReference>
<evidence type="ECO:0000256" key="4">
    <source>
        <dbReference type="ARBA" id="ARBA00022833"/>
    </source>
</evidence>
<dbReference type="InterPro" id="IPR011032">
    <property type="entry name" value="GroES-like_sf"/>
</dbReference>
<dbReference type="EMBL" id="CP144089">
    <property type="protein sequence ID" value="WWD06699.1"/>
    <property type="molecule type" value="Genomic_DNA"/>
</dbReference>
<dbReference type="SMART" id="SM00829">
    <property type="entry name" value="PKS_ER"/>
    <property type="match status" value="1"/>
</dbReference>
<dbReference type="GO" id="GO:0046872">
    <property type="term" value="F:metal ion binding"/>
    <property type="evidence" value="ECO:0007669"/>
    <property type="project" value="UniProtKB-KW"/>
</dbReference>
<organism evidence="7 8">
    <name type="scientific">Kwoniella europaea PYCC6329</name>
    <dbReference type="NCBI Taxonomy" id="1423913"/>
    <lineage>
        <taxon>Eukaryota</taxon>
        <taxon>Fungi</taxon>
        <taxon>Dikarya</taxon>
        <taxon>Basidiomycota</taxon>
        <taxon>Agaricomycotina</taxon>
        <taxon>Tremellomycetes</taxon>
        <taxon>Tremellales</taxon>
        <taxon>Cryptococcaceae</taxon>
        <taxon>Kwoniella</taxon>
    </lineage>
</organism>
<dbReference type="CDD" id="cd08297">
    <property type="entry name" value="CAD3"/>
    <property type="match status" value="1"/>
</dbReference>
<evidence type="ECO:0000256" key="3">
    <source>
        <dbReference type="ARBA" id="ARBA00022723"/>
    </source>
</evidence>
<evidence type="ECO:0000256" key="2">
    <source>
        <dbReference type="ARBA" id="ARBA00008072"/>
    </source>
</evidence>
<dbReference type="PANTHER" id="PTHR42940">
    <property type="entry name" value="ALCOHOL DEHYDROGENASE 1-RELATED"/>
    <property type="match status" value="1"/>
</dbReference>
<dbReference type="Pfam" id="PF08240">
    <property type="entry name" value="ADH_N"/>
    <property type="match status" value="1"/>
</dbReference>
<dbReference type="GO" id="GO:0005737">
    <property type="term" value="C:cytoplasm"/>
    <property type="evidence" value="ECO:0007669"/>
    <property type="project" value="TreeGrafter"/>
</dbReference>
<dbReference type="InterPro" id="IPR036291">
    <property type="entry name" value="NAD(P)-bd_dom_sf"/>
</dbReference>
<keyword evidence="4" id="KW-0862">Zinc</keyword>
<dbReference type="InterPro" id="IPR013154">
    <property type="entry name" value="ADH-like_N"/>
</dbReference>
<comment type="cofactor">
    <cofactor evidence="1">
        <name>Zn(2+)</name>
        <dbReference type="ChEBI" id="CHEBI:29105"/>
    </cofactor>
</comment>
<comment type="similarity">
    <text evidence="2">Belongs to the zinc-containing alcohol dehydrogenase family.</text>
</comment>
<evidence type="ECO:0000313" key="8">
    <source>
        <dbReference type="Proteomes" id="UP001358614"/>
    </source>
</evidence>
<reference evidence="7 8" key="1">
    <citation type="submission" date="2024-01" db="EMBL/GenBank/DDBJ databases">
        <title>Comparative genomics of Cryptococcus and Kwoniella reveals pathogenesis evolution and contrasting modes of karyotype evolution via chromosome fusion or intercentromeric recombination.</title>
        <authorList>
            <person name="Coelho M.A."/>
            <person name="David-Palma M."/>
            <person name="Shea T."/>
            <person name="Bowers K."/>
            <person name="McGinley-Smith S."/>
            <person name="Mohammad A.W."/>
            <person name="Gnirke A."/>
            <person name="Yurkov A.M."/>
            <person name="Nowrousian M."/>
            <person name="Sun S."/>
            <person name="Cuomo C.A."/>
            <person name="Heitman J."/>
        </authorList>
    </citation>
    <scope>NUCLEOTIDE SEQUENCE [LARGE SCALE GENOMIC DNA]</scope>
    <source>
        <strain evidence="7 8">PYCC6329</strain>
    </source>
</reference>
<accession>A0AAX4KKZ7</accession>
<dbReference type="Gene3D" id="3.40.50.720">
    <property type="entry name" value="NAD(P)-binding Rossmann-like Domain"/>
    <property type="match status" value="1"/>
</dbReference>
<evidence type="ECO:0000259" key="6">
    <source>
        <dbReference type="SMART" id="SM00829"/>
    </source>
</evidence>
<feature type="domain" description="Enoyl reductase (ER)" evidence="6">
    <location>
        <begin position="10"/>
        <end position="281"/>
    </location>
</feature>
<dbReference type="Proteomes" id="UP001358614">
    <property type="component" value="Chromosome 1"/>
</dbReference>
<protein>
    <recommendedName>
        <fullName evidence="6">Enoyl reductase (ER) domain-containing protein</fullName>
    </recommendedName>
</protein>
<dbReference type="AlphaFoldDB" id="A0AAX4KKZ7"/>
<keyword evidence="3" id="KW-0479">Metal-binding</keyword>
<keyword evidence="5" id="KW-0560">Oxidoreductase</keyword>
<dbReference type="Gene3D" id="3.90.180.10">
    <property type="entry name" value="Medium-chain alcohol dehydrogenases, catalytic domain"/>
    <property type="match status" value="1"/>
</dbReference>
<evidence type="ECO:0000256" key="1">
    <source>
        <dbReference type="ARBA" id="ARBA00001947"/>
    </source>
</evidence>
<dbReference type="KEGG" id="ker:91103595"/>
<dbReference type="PANTHER" id="PTHR42940:SF8">
    <property type="entry name" value="VACUOLAR PROTEIN SORTING-ASSOCIATED PROTEIN 11"/>
    <property type="match status" value="1"/>
</dbReference>
<dbReference type="GO" id="GO:0004022">
    <property type="term" value="F:alcohol dehydrogenase (NAD+) activity"/>
    <property type="evidence" value="ECO:0007669"/>
    <property type="project" value="TreeGrafter"/>
</dbReference>
<keyword evidence="8" id="KW-1185">Reference proteome</keyword>
<dbReference type="SUPFAM" id="SSF51735">
    <property type="entry name" value="NAD(P)-binding Rossmann-fold domains"/>
    <property type="match status" value="1"/>
</dbReference>
<dbReference type="GeneID" id="91103595"/>
<name>A0AAX4KKZ7_9TREE</name>
<sequence>MSSDIPKEMKALRVLEAPSKYYSLETVPVPRAEGSKVLLKIGAAGLCHTDLMVLEGSFGSNLPLVGSHEPAGTVVALGEEAETTGKVKVGDRVAALLPKDVCGKCSDCKFGDWKYCGFSKYGGINTDGYFSEYALVEAKHCVVIPDSMSFEQAAPLTCAGVTIYAAIKKANLKPGEIIAISGLGALGSLGVQMAKAMGLKVVGVDARPEPLDLARSFDLSPNLVIDGSKTSPEEAVKEIIKLRPEGYEGWDGVDATILTADPLSSHQFALSLTRRHGQVILVAQPPELHFDFKNFIFQDLTLSGSLHGNEVDLKETIDLCAKSGIKSHIEKFSVDDHKLMIDQNQKEDRKGKIVLTF</sequence>
<dbReference type="SUPFAM" id="SSF50129">
    <property type="entry name" value="GroES-like"/>
    <property type="match status" value="1"/>
</dbReference>
<evidence type="ECO:0000256" key="5">
    <source>
        <dbReference type="ARBA" id="ARBA00023002"/>
    </source>
</evidence>
<dbReference type="InterPro" id="IPR020843">
    <property type="entry name" value="ER"/>
</dbReference>
<gene>
    <name evidence="7" type="ORF">V865_004794</name>
</gene>
<evidence type="ECO:0000313" key="7">
    <source>
        <dbReference type="EMBL" id="WWD06699.1"/>
    </source>
</evidence>
<dbReference type="InterPro" id="IPR013149">
    <property type="entry name" value="ADH-like_C"/>
</dbReference>
<proteinExistence type="inferred from homology"/>